<sequence length="401" mass="42176">MGAHTTRGVKSSAQGHTANQRHGPNSNLRLWCRRRGTRQRGPWGRPQLRHRLPRDLERQHPQTQAGSAGEPGNCGEPLKPLPAPAPTPAPAPAPSCQGHHSSRGRGFLPNISGGGLGRGLPRAGAPRPPKGAPRAPASPAPTPRPRRPRSSLPGLDARPSPAPARRSRGHPGPAVTLAGPASGATVRAQGCPHRPRPRRPHRSRPARRPPPHTGPPGAHLGDPRGTSHRDPPRAATTAAAAVRNRAIRPGAPPPSDHAPRSPSRPLPAPLANRLADLAVTRGGATRKPPSARLQEGPTLSSRLPASESFGALSLRLPASRSGWAVGSLLRAPAPPRDSQAQATASLAEFAVSCRKQHIQLLSDFETNIGGLSPIHIQSSHQPHEETEAQRVAVMAALHWDA</sequence>
<name>A0ABM3Q652_ACIJB</name>
<proteinExistence type="predicted"/>
<keyword evidence="2" id="KW-1185">Reference proteome</keyword>
<reference evidence="3" key="1">
    <citation type="submission" date="2025-08" db="UniProtKB">
        <authorList>
            <consortium name="RefSeq"/>
        </authorList>
    </citation>
    <scope>IDENTIFICATION</scope>
    <source>
        <tissue evidence="3">Blood</tissue>
    </source>
</reference>
<dbReference type="Proteomes" id="UP001652583">
    <property type="component" value="Chromosome B3"/>
</dbReference>
<evidence type="ECO:0000313" key="3">
    <source>
        <dbReference type="RefSeq" id="XP_053079408.1"/>
    </source>
</evidence>
<feature type="region of interest" description="Disordered" evidence="1">
    <location>
        <begin position="1"/>
        <end position="269"/>
    </location>
</feature>
<evidence type="ECO:0000313" key="2">
    <source>
        <dbReference type="Proteomes" id="UP001652583"/>
    </source>
</evidence>
<feature type="compositionally biased region" description="Low complexity" evidence="1">
    <location>
        <begin position="150"/>
        <end position="159"/>
    </location>
</feature>
<feature type="compositionally biased region" description="Pro residues" evidence="1">
    <location>
        <begin position="79"/>
        <end position="93"/>
    </location>
</feature>
<feature type="compositionally biased region" description="Basic residues" evidence="1">
    <location>
        <begin position="193"/>
        <end position="210"/>
    </location>
</feature>
<accession>A0ABM3Q652</accession>
<organism evidence="2 3">
    <name type="scientific">Acinonyx jubatus</name>
    <name type="common">Cheetah</name>
    <dbReference type="NCBI Taxonomy" id="32536"/>
    <lineage>
        <taxon>Eukaryota</taxon>
        <taxon>Metazoa</taxon>
        <taxon>Chordata</taxon>
        <taxon>Craniata</taxon>
        <taxon>Vertebrata</taxon>
        <taxon>Euteleostomi</taxon>
        <taxon>Mammalia</taxon>
        <taxon>Eutheria</taxon>
        <taxon>Laurasiatheria</taxon>
        <taxon>Carnivora</taxon>
        <taxon>Feliformia</taxon>
        <taxon>Felidae</taxon>
        <taxon>Felinae</taxon>
        <taxon>Acinonyx</taxon>
    </lineage>
</organism>
<feature type="compositionally biased region" description="Pro residues" evidence="1">
    <location>
        <begin position="250"/>
        <end position="268"/>
    </location>
</feature>
<feature type="compositionally biased region" description="Pro residues" evidence="1">
    <location>
        <begin position="126"/>
        <end position="143"/>
    </location>
</feature>
<gene>
    <name evidence="3" type="primary">LOC128315834</name>
</gene>
<protein>
    <submittedName>
        <fullName evidence="3">Uncharacterized protein LOC128315834</fullName>
    </submittedName>
</protein>
<evidence type="ECO:0000256" key="1">
    <source>
        <dbReference type="SAM" id="MobiDB-lite"/>
    </source>
</evidence>
<dbReference type="GeneID" id="128315834"/>
<feature type="compositionally biased region" description="Basic and acidic residues" evidence="1">
    <location>
        <begin position="221"/>
        <end position="232"/>
    </location>
</feature>
<feature type="region of interest" description="Disordered" evidence="1">
    <location>
        <begin position="281"/>
        <end position="304"/>
    </location>
</feature>
<feature type="compositionally biased region" description="Polar residues" evidence="1">
    <location>
        <begin position="8"/>
        <end position="28"/>
    </location>
</feature>
<dbReference type="RefSeq" id="XP_053079408.1">
    <property type="nucleotide sequence ID" value="XM_053223433.1"/>
</dbReference>